<evidence type="ECO:0000259" key="12">
    <source>
        <dbReference type="Pfam" id="PF02728"/>
    </source>
</evidence>
<dbReference type="GO" id="GO:0048038">
    <property type="term" value="F:quinone binding"/>
    <property type="evidence" value="ECO:0007669"/>
    <property type="project" value="InterPro"/>
</dbReference>
<dbReference type="Pfam" id="PF02728">
    <property type="entry name" value="Cu_amine_oxidN3"/>
    <property type="match status" value="1"/>
</dbReference>
<sequence>MMWMPVACMVGMLCLFAQASRDALPSLSKEKASIFSDLSPTELRAVRTFLMSRPELGLQPSKGGSLAKNSLFLIEMLPPKKNQALCYLASGMQPPRRRARAVVFFGTGAKPNITEYVVGPLPVPTFYRPSGQPVDFTTRPMTQLEYKLIFDKLAELLAPLNQFLKDVSGFGLKDCHDQCLTFTDIAPRGLASGERRTWIIVQRAIEGFFLHPVGLEVLINHRELDPARWSIETVWYNGQYFGTPQELAQQYAQGKVPIIRLVSHPDQTLFSSFVPRGQFNAGPPTNVHGAKVCEPQGCHYSVHGNLVEYSGWSLAFRLRTSTGLQLFDVRFNGESIAYEVSVQEAIAFYGGNSPAAMQTKYIDVGWGMGSVTHELAPGIDCPETATFIDAYHHYDADAPVRYPRAICIFELPTGVPLRRHFDSNFQGGSTFYAGLEGHALVIRTTSTVYNYDYIWDFLLFPNGVLETKVHATGYVHASFYTPEGIHYGTRLHTHLLGNIHTHLVHYKIDLDVAGTANSFETVDITFENISLPWQPSHRLVQPRLKRQPRLRERQATFLIGKPLPRYFLVSNPSRKNRWDNPRSYRIQLNSHAGLVLPRSWKEENGVPWSRYHIAVTQHHENEGVSSSLYIQNDPWHPSVSFENFLRNDESIDKQDLVAWVTVGFLHIPHSEDIPNTATPGNVVGFLLRPFNFFDEDPSVASRRTVIVRPKEAGSGNGVRIQRWTPESPGHCVTKEPFSYNGTYSPI</sequence>
<dbReference type="PROSITE" id="PS01165">
    <property type="entry name" value="COPPER_AMINE_OXID_2"/>
    <property type="match status" value="1"/>
</dbReference>
<dbReference type="PANTHER" id="PTHR10638:SF3">
    <property type="entry name" value="AMILORIDE-SENSITIVE AMINE OXIDASE [COPPER-CONTAINING]"/>
    <property type="match status" value="1"/>
</dbReference>
<dbReference type="AlphaFoldDB" id="A0A6P9CJT8"/>
<dbReference type="SUPFAM" id="SSF54416">
    <property type="entry name" value="Amine oxidase N-terminal region"/>
    <property type="match status" value="2"/>
</dbReference>
<dbReference type="FunFam" id="3.10.450.40:FF:000001">
    <property type="entry name" value="Amine oxidase"/>
    <property type="match status" value="1"/>
</dbReference>
<dbReference type="InterPro" id="IPR015798">
    <property type="entry name" value="Cu_amine_oxidase_C"/>
</dbReference>
<keyword evidence="9" id="KW-0732">Signal</keyword>
<name>A0A6P9CJT8_PANGU</name>
<evidence type="ECO:0000313" key="13">
    <source>
        <dbReference type="Proteomes" id="UP001652622"/>
    </source>
</evidence>
<dbReference type="PROSITE" id="PS01164">
    <property type="entry name" value="COPPER_AMINE_OXID_1"/>
    <property type="match status" value="1"/>
</dbReference>
<dbReference type="KEGG" id="pgut:117669219"/>
<evidence type="ECO:0000313" key="14">
    <source>
        <dbReference type="RefSeq" id="XP_034279386.1"/>
    </source>
</evidence>
<evidence type="ECO:0000259" key="11">
    <source>
        <dbReference type="Pfam" id="PF02727"/>
    </source>
</evidence>
<dbReference type="GO" id="GO:0052597">
    <property type="term" value="F:diamine oxidase activity"/>
    <property type="evidence" value="ECO:0007669"/>
    <property type="project" value="TreeGrafter"/>
</dbReference>
<dbReference type="FunFam" id="2.70.98.20:FF:000002">
    <property type="entry name" value="Amine oxidase"/>
    <property type="match status" value="1"/>
</dbReference>
<keyword evidence="5 8" id="KW-0186">Copper</keyword>
<evidence type="ECO:0000256" key="9">
    <source>
        <dbReference type="SAM" id="SignalP"/>
    </source>
</evidence>
<dbReference type="InterPro" id="IPR049947">
    <property type="entry name" value="Cu_Am_Ox_Cu-bd"/>
</dbReference>
<dbReference type="CTD" id="26"/>
<evidence type="ECO:0000256" key="4">
    <source>
        <dbReference type="ARBA" id="ARBA00023002"/>
    </source>
</evidence>
<dbReference type="Proteomes" id="UP001652622">
    <property type="component" value="Unplaced"/>
</dbReference>
<dbReference type="InterPro" id="IPR016182">
    <property type="entry name" value="Cu_amine_oxidase_N-reg"/>
</dbReference>
<dbReference type="PANTHER" id="PTHR10638">
    <property type="entry name" value="COPPER AMINE OXIDASE"/>
    <property type="match status" value="1"/>
</dbReference>
<feature type="modified residue" description="2',4',5'-topaquinone" evidence="7">
    <location>
        <position position="451"/>
    </location>
</feature>
<feature type="signal peptide" evidence="9">
    <location>
        <begin position="1"/>
        <end position="19"/>
    </location>
</feature>
<evidence type="ECO:0000256" key="5">
    <source>
        <dbReference type="ARBA" id="ARBA00023008"/>
    </source>
</evidence>
<feature type="active site" description="Schiff-base intermediate with substrate; via topaquinone" evidence="6">
    <location>
        <position position="451"/>
    </location>
</feature>
<evidence type="ECO:0000256" key="8">
    <source>
        <dbReference type="RuleBase" id="RU000672"/>
    </source>
</evidence>
<dbReference type="OrthoDB" id="5379943at2759"/>
<dbReference type="InterPro" id="IPR015800">
    <property type="entry name" value="Cu_amine_oxidase_N2"/>
</dbReference>
<keyword evidence="2 8" id="KW-0479">Metal-binding</keyword>
<dbReference type="Gene3D" id="3.10.450.40">
    <property type="match status" value="2"/>
</dbReference>
<dbReference type="InterPro" id="IPR000269">
    <property type="entry name" value="Cu_amine_oxidase"/>
</dbReference>
<proteinExistence type="inferred from homology"/>
<dbReference type="GO" id="GO:0008131">
    <property type="term" value="F:primary methylamine oxidase activity"/>
    <property type="evidence" value="ECO:0007669"/>
    <property type="project" value="InterPro"/>
</dbReference>
<feature type="domain" description="Copper amine oxidase catalytic" evidence="10">
    <location>
        <begin position="291"/>
        <end position="698"/>
    </location>
</feature>
<keyword evidence="13" id="KW-1185">Reference proteome</keyword>
<reference evidence="14" key="1">
    <citation type="submission" date="2025-08" db="UniProtKB">
        <authorList>
            <consortium name="RefSeq"/>
        </authorList>
    </citation>
    <scope>IDENTIFICATION</scope>
    <source>
        <tissue evidence="14">Blood</tissue>
    </source>
</reference>
<dbReference type="GO" id="GO:0009308">
    <property type="term" value="P:amine metabolic process"/>
    <property type="evidence" value="ECO:0007669"/>
    <property type="project" value="UniProtKB-UniRule"/>
</dbReference>
<accession>A0A6P9CJT8</accession>
<organism evidence="13 14">
    <name type="scientific">Pantherophis guttatus</name>
    <name type="common">Corn snake</name>
    <name type="synonym">Elaphe guttata</name>
    <dbReference type="NCBI Taxonomy" id="94885"/>
    <lineage>
        <taxon>Eukaryota</taxon>
        <taxon>Metazoa</taxon>
        <taxon>Chordata</taxon>
        <taxon>Craniata</taxon>
        <taxon>Vertebrata</taxon>
        <taxon>Euteleostomi</taxon>
        <taxon>Lepidosauria</taxon>
        <taxon>Squamata</taxon>
        <taxon>Bifurcata</taxon>
        <taxon>Unidentata</taxon>
        <taxon>Episquamata</taxon>
        <taxon>Toxicofera</taxon>
        <taxon>Serpentes</taxon>
        <taxon>Colubroidea</taxon>
        <taxon>Colubridae</taxon>
        <taxon>Colubrinae</taxon>
        <taxon>Pantherophis</taxon>
    </lineage>
</organism>
<comment type="cofactor">
    <cofactor evidence="8">
        <name>Cu cation</name>
        <dbReference type="ChEBI" id="CHEBI:23378"/>
    </cofactor>
    <text evidence="8">Contains 1 topaquinone per subunit.</text>
</comment>
<dbReference type="GO" id="GO:0046677">
    <property type="term" value="P:response to antibiotic"/>
    <property type="evidence" value="ECO:0007669"/>
    <property type="project" value="TreeGrafter"/>
</dbReference>
<evidence type="ECO:0000256" key="1">
    <source>
        <dbReference type="ARBA" id="ARBA00007983"/>
    </source>
</evidence>
<evidence type="ECO:0000256" key="3">
    <source>
        <dbReference type="ARBA" id="ARBA00022772"/>
    </source>
</evidence>
<keyword evidence="3 6" id="KW-0801">TPQ</keyword>
<gene>
    <name evidence="14" type="primary">AOC1</name>
</gene>
<dbReference type="InterPro" id="IPR036460">
    <property type="entry name" value="Cu_amine_oxidase_C_sf"/>
</dbReference>
<dbReference type="Pfam" id="PF02727">
    <property type="entry name" value="Cu_amine_oxidN2"/>
    <property type="match status" value="1"/>
</dbReference>
<dbReference type="SUPFAM" id="SSF49998">
    <property type="entry name" value="Amine oxidase catalytic domain"/>
    <property type="match status" value="1"/>
</dbReference>
<dbReference type="InterPro" id="IPR049948">
    <property type="entry name" value="Cu_Am_ox_TPQ-bd"/>
</dbReference>
<feature type="domain" description="Copper amine oxidase N2-terminal" evidence="11">
    <location>
        <begin position="42"/>
        <end position="125"/>
    </location>
</feature>
<dbReference type="Pfam" id="PF01179">
    <property type="entry name" value="Cu_amine_oxid"/>
    <property type="match status" value="1"/>
</dbReference>
<dbReference type="InterPro" id="IPR015802">
    <property type="entry name" value="Cu_amine_oxidase_N3"/>
</dbReference>
<dbReference type="InParanoid" id="A0A6P9CJT8"/>
<evidence type="ECO:0000256" key="6">
    <source>
        <dbReference type="PIRSR" id="PIRSR600269-50"/>
    </source>
</evidence>
<dbReference type="RefSeq" id="XP_034279386.1">
    <property type="nucleotide sequence ID" value="XM_034423495.1"/>
</dbReference>
<comment type="PTM">
    <text evidence="7 8">Topaquinone (TPQ) is generated by copper-dependent autoxidation of a specific tyrosyl residue.</text>
</comment>
<feature type="chain" id="PRO_5027967274" description="Amine oxidase" evidence="9">
    <location>
        <begin position="20"/>
        <end position="746"/>
    </location>
</feature>
<evidence type="ECO:0000259" key="10">
    <source>
        <dbReference type="Pfam" id="PF01179"/>
    </source>
</evidence>
<dbReference type="FunFam" id="3.10.450.40:FF:000007">
    <property type="entry name" value="Amine oxidase"/>
    <property type="match status" value="1"/>
</dbReference>
<protein>
    <recommendedName>
        <fullName evidence="8">Amine oxidase</fullName>
        <ecNumber evidence="8">1.4.3.-</ecNumber>
    </recommendedName>
</protein>
<dbReference type="PRINTS" id="PR00766">
    <property type="entry name" value="CUDAOXIDASE"/>
</dbReference>
<feature type="active site" description="Proton acceptor" evidence="6">
    <location>
        <position position="363"/>
    </location>
</feature>
<dbReference type="OMA" id="PYNSQDV"/>
<evidence type="ECO:0000256" key="7">
    <source>
        <dbReference type="PIRSR" id="PIRSR600269-51"/>
    </source>
</evidence>
<keyword evidence="4 8" id="KW-0560">Oxidoreductase</keyword>
<dbReference type="GO" id="GO:0005507">
    <property type="term" value="F:copper ion binding"/>
    <property type="evidence" value="ECO:0007669"/>
    <property type="project" value="InterPro"/>
</dbReference>
<evidence type="ECO:0000256" key="2">
    <source>
        <dbReference type="ARBA" id="ARBA00022723"/>
    </source>
</evidence>
<dbReference type="Gene3D" id="2.70.98.20">
    <property type="entry name" value="Copper amine oxidase, catalytic domain"/>
    <property type="match status" value="1"/>
</dbReference>
<dbReference type="EC" id="1.4.3.-" evidence="8"/>
<dbReference type="GO" id="GO:0005886">
    <property type="term" value="C:plasma membrane"/>
    <property type="evidence" value="ECO:0007669"/>
    <property type="project" value="TreeGrafter"/>
</dbReference>
<comment type="similarity">
    <text evidence="1 8">Belongs to the copper/topaquinone oxidase family.</text>
</comment>
<feature type="domain" description="Copper amine oxidase N3-terminal" evidence="12">
    <location>
        <begin position="139"/>
        <end position="238"/>
    </location>
</feature>
<dbReference type="GeneID" id="117669219"/>